<proteinExistence type="predicted"/>
<dbReference type="EMBL" id="OQ716796">
    <property type="protein sequence ID" value="WGH15452.1"/>
    <property type="molecule type" value="Genomic_DNA"/>
</dbReference>
<protein>
    <submittedName>
        <fullName evidence="1">Uncharacterized protein</fullName>
    </submittedName>
</protein>
<evidence type="ECO:0000313" key="1">
    <source>
        <dbReference type="EMBL" id="WGH15452.1"/>
    </source>
</evidence>
<dbReference type="Proteomes" id="UP001224657">
    <property type="component" value="Segment"/>
</dbReference>
<organism evidence="1 2">
    <name type="scientific">Pseudomonas phage PSA6</name>
    <dbReference type="NCBI Taxonomy" id="3038281"/>
    <lineage>
        <taxon>Viruses</taxon>
        <taxon>Duplodnaviria</taxon>
        <taxon>Heunggongvirae</taxon>
        <taxon>Uroviricota</taxon>
        <taxon>Caudoviricetes</taxon>
        <taxon>Autographivirales</taxon>
        <taxon>Autotranscriptaviridae</taxon>
        <taxon>Studiervirinae</taxon>
        <taxon>Phutvirus</taxon>
        <taxon>Phutvirus PSA6</taxon>
    </lineage>
</organism>
<evidence type="ECO:0000313" key="2">
    <source>
        <dbReference type="Proteomes" id="UP001224657"/>
    </source>
</evidence>
<keyword evidence="2" id="KW-1185">Reference proteome</keyword>
<name>A0AAF0K128_9CAUD</name>
<accession>A0AAF0K128</accession>
<sequence>MKVTGEHLANIKQAFSETFTQVQLEDHMKAYADAGYTERRARFDAFWAVNKRSQLLKDTVRSIYEYANDDHLYTALKQVL</sequence>
<reference evidence="1" key="1">
    <citation type="submission" date="2023-03" db="EMBL/GenBank/DDBJ databases">
        <authorList>
            <person name="Cao G."/>
            <person name="Liao Y."/>
        </authorList>
    </citation>
    <scope>NUCLEOTIDE SEQUENCE</scope>
    <source>
        <strain evidence="1">PSA6</strain>
    </source>
</reference>